<comment type="caution">
    <text evidence="1">The sequence shown here is derived from an EMBL/GenBank/DDBJ whole genome shotgun (WGS) entry which is preliminary data.</text>
</comment>
<organism evidence="1 2">
    <name type="scientific">Cryobacterium sinapicolor</name>
    <dbReference type="NCBI Taxonomy" id="1259236"/>
    <lineage>
        <taxon>Bacteria</taxon>
        <taxon>Bacillati</taxon>
        <taxon>Actinomycetota</taxon>
        <taxon>Actinomycetes</taxon>
        <taxon>Micrococcales</taxon>
        <taxon>Microbacteriaceae</taxon>
        <taxon>Cryobacterium</taxon>
    </lineage>
</organism>
<accession>A0ABY2ISV7</accession>
<sequence>MPVVAVTLDRNGHCRCRYCCHCRCRYCCHCRCRYCCRCRAGEPARASARGALTNSTEILLLEG</sequence>
<dbReference type="Proteomes" id="UP000297853">
    <property type="component" value="Unassembled WGS sequence"/>
</dbReference>
<reference evidence="1 2" key="1">
    <citation type="submission" date="2019-03" db="EMBL/GenBank/DDBJ databases">
        <title>Genomics of glacier-inhabiting Cryobacterium strains.</title>
        <authorList>
            <person name="Liu Q."/>
            <person name="Xin Y.-H."/>
        </authorList>
    </citation>
    <scope>NUCLEOTIDE SEQUENCE [LARGE SCALE GENOMIC DNA]</scope>
    <source>
        <strain evidence="1 2">TMT1-23-1</strain>
    </source>
</reference>
<evidence type="ECO:0000313" key="1">
    <source>
        <dbReference type="EMBL" id="TFC93696.1"/>
    </source>
</evidence>
<protein>
    <submittedName>
        <fullName evidence="1">Uncharacterized protein</fullName>
    </submittedName>
</protein>
<keyword evidence="2" id="KW-1185">Reference proteome</keyword>
<evidence type="ECO:0000313" key="2">
    <source>
        <dbReference type="Proteomes" id="UP000297853"/>
    </source>
</evidence>
<dbReference type="EMBL" id="SOGQ01000092">
    <property type="protein sequence ID" value="TFC93696.1"/>
    <property type="molecule type" value="Genomic_DNA"/>
</dbReference>
<proteinExistence type="predicted"/>
<name>A0ABY2ISV7_9MICO</name>
<gene>
    <name evidence="1" type="ORF">E3T28_16330</name>
</gene>